<organism evidence="1">
    <name type="scientific">viral metagenome</name>
    <dbReference type="NCBI Taxonomy" id="1070528"/>
    <lineage>
        <taxon>unclassified sequences</taxon>
        <taxon>metagenomes</taxon>
        <taxon>organismal metagenomes</taxon>
    </lineage>
</organism>
<dbReference type="SUPFAM" id="SSF55486">
    <property type="entry name" value="Metalloproteases ('zincins'), catalytic domain"/>
    <property type="match status" value="1"/>
</dbReference>
<dbReference type="AlphaFoldDB" id="A0A6C0I1Y2"/>
<dbReference type="EMBL" id="MN740077">
    <property type="protein sequence ID" value="QHT86894.1"/>
    <property type="molecule type" value="Genomic_DNA"/>
</dbReference>
<evidence type="ECO:0000313" key="1">
    <source>
        <dbReference type="EMBL" id="QHT86894.1"/>
    </source>
</evidence>
<protein>
    <recommendedName>
        <fullName evidence="2">Peptidase metallopeptidase domain-containing protein</fullName>
    </recommendedName>
</protein>
<name>A0A6C0I1Y2_9ZZZZ</name>
<reference evidence="1" key="1">
    <citation type="journal article" date="2020" name="Nature">
        <title>Giant virus diversity and host interactions through global metagenomics.</title>
        <authorList>
            <person name="Schulz F."/>
            <person name="Roux S."/>
            <person name="Paez-Espino D."/>
            <person name="Jungbluth S."/>
            <person name="Walsh D.A."/>
            <person name="Denef V.J."/>
            <person name="McMahon K.D."/>
            <person name="Konstantinidis K.T."/>
            <person name="Eloe-Fadrosh E.A."/>
            <person name="Kyrpides N.C."/>
            <person name="Woyke T."/>
        </authorList>
    </citation>
    <scope>NUCLEOTIDE SEQUENCE</scope>
    <source>
        <strain evidence="1">GVMAG-M-3300023184-18</strain>
    </source>
</reference>
<sequence length="445" mass="50228">MSDIKKSLKPIKTVVKCGYNTIENIFNKLVKQRTKSEKIPSTSVVKKTLPTNPYMASITGTYAFDLTKISEFKVYFWKSSDNPKTSSTYNPVIDSMLGNDTAVNWEQKYIDATMDALKLYTDFFNKPASIVSVYADCDIVCVLGGGIFDFLGSCYGPKYVYEYPTLSDGKVLLFMENSYMNTENVKRGGQTYLTLIHELGHGFGLAHPHDTGFGSKLMPGISSKSNYQYPAFSAYGQNHAFNTVMSYNDNLYFSPQSQDFDTCNFGYPESLMPLDAVSLKYMYGITTTPVNYITNYGVSNINPILIQNKCQMIVGLNRTVSFGDRCESVSFFFSNQKINANNCEPVIYEFNRVLEKAWGFYPKDIGSTISTLNFSNTDVSNVFIEPLGMKVNLKINLLKNKVFNMYIRDLRTNYKIVGNKYTNNASKLDIEINNTIKAKINVFFG</sequence>
<dbReference type="GO" id="GO:0008237">
    <property type="term" value="F:metallopeptidase activity"/>
    <property type="evidence" value="ECO:0007669"/>
    <property type="project" value="InterPro"/>
</dbReference>
<evidence type="ECO:0008006" key="2">
    <source>
        <dbReference type="Google" id="ProtNLM"/>
    </source>
</evidence>
<dbReference type="Gene3D" id="3.40.390.10">
    <property type="entry name" value="Collagenase (Catalytic Domain)"/>
    <property type="match status" value="1"/>
</dbReference>
<proteinExistence type="predicted"/>
<accession>A0A6C0I1Y2</accession>
<dbReference type="InterPro" id="IPR024079">
    <property type="entry name" value="MetalloPept_cat_dom_sf"/>
</dbReference>